<gene>
    <name evidence="1" type="ORF">T4E_2054</name>
</gene>
<evidence type="ECO:0000313" key="1">
    <source>
        <dbReference type="EMBL" id="KRX92840.1"/>
    </source>
</evidence>
<comment type="caution">
    <text evidence="1">The sequence shown here is derived from an EMBL/GenBank/DDBJ whole genome shotgun (WGS) entry which is preliminary data.</text>
</comment>
<protein>
    <submittedName>
        <fullName evidence="1">Uncharacterized protein</fullName>
    </submittedName>
</protein>
<dbReference type="AlphaFoldDB" id="A0A0V0XXQ1"/>
<proteinExistence type="predicted"/>
<sequence>MNELTRGLLHCSTRLVLLNRFSTDNAWLNKVEDGSNSAWLAVDDEAVGDPLADSDEPSSASGAKRLSTSKSLFFRVDSFPFAFVGVADSEASFGSTELLLAVAGDGHKLSSSESSPSPYCIETH</sequence>
<accession>A0A0V0XXQ1</accession>
<organism evidence="1 2">
    <name type="scientific">Trichinella pseudospiralis</name>
    <name type="common">Parasitic roundworm</name>
    <dbReference type="NCBI Taxonomy" id="6337"/>
    <lineage>
        <taxon>Eukaryota</taxon>
        <taxon>Metazoa</taxon>
        <taxon>Ecdysozoa</taxon>
        <taxon>Nematoda</taxon>
        <taxon>Enoplea</taxon>
        <taxon>Dorylaimia</taxon>
        <taxon>Trichinellida</taxon>
        <taxon>Trichinellidae</taxon>
        <taxon>Trichinella</taxon>
    </lineage>
</organism>
<dbReference type="EMBL" id="JYDU01000101">
    <property type="protein sequence ID" value="KRX92840.1"/>
    <property type="molecule type" value="Genomic_DNA"/>
</dbReference>
<dbReference type="Proteomes" id="UP000054815">
    <property type="component" value="Unassembled WGS sequence"/>
</dbReference>
<evidence type="ECO:0000313" key="2">
    <source>
        <dbReference type="Proteomes" id="UP000054815"/>
    </source>
</evidence>
<reference evidence="1 2" key="1">
    <citation type="submission" date="2015-01" db="EMBL/GenBank/DDBJ databases">
        <title>Evolution of Trichinella species and genotypes.</title>
        <authorList>
            <person name="Korhonen P.K."/>
            <person name="Edoardo P."/>
            <person name="Giuseppe L.R."/>
            <person name="Gasser R.B."/>
        </authorList>
    </citation>
    <scope>NUCLEOTIDE SEQUENCE [LARGE SCALE GENOMIC DNA]</scope>
    <source>
        <strain evidence="1">ISS141</strain>
    </source>
</reference>
<name>A0A0V0XXQ1_TRIPS</name>